<accession>A0AAV4HSY5</accession>
<comment type="caution">
    <text evidence="2">The sequence shown here is derived from an EMBL/GenBank/DDBJ whole genome shotgun (WGS) entry which is preliminary data.</text>
</comment>
<feature type="compositionally biased region" description="Basic and acidic residues" evidence="1">
    <location>
        <begin position="219"/>
        <end position="234"/>
    </location>
</feature>
<keyword evidence="3" id="KW-1185">Reference proteome</keyword>
<dbReference type="EMBL" id="BMAT01012885">
    <property type="protein sequence ID" value="GFS01308.1"/>
    <property type="molecule type" value="Genomic_DNA"/>
</dbReference>
<reference evidence="2 3" key="1">
    <citation type="journal article" date="2021" name="Elife">
        <title>Chloroplast acquisition without the gene transfer in kleptoplastic sea slugs, Plakobranchus ocellatus.</title>
        <authorList>
            <person name="Maeda T."/>
            <person name="Takahashi S."/>
            <person name="Yoshida T."/>
            <person name="Shimamura S."/>
            <person name="Takaki Y."/>
            <person name="Nagai Y."/>
            <person name="Toyoda A."/>
            <person name="Suzuki Y."/>
            <person name="Arimoto A."/>
            <person name="Ishii H."/>
            <person name="Satoh N."/>
            <person name="Nishiyama T."/>
            <person name="Hasebe M."/>
            <person name="Maruyama T."/>
            <person name="Minagawa J."/>
            <person name="Obokata J."/>
            <person name="Shigenobu S."/>
        </authorList>
    </citation>
    <scope>NUCLEOTIDE SEQUENCE [LARGE SCALE GENOMIC DNA]</scope>
</reference>
<feature type="compositionally biased region" description="Gly residues" evidence="1">
    <location>
        <begin position="204"/>
        <end position="217"/>
    </location>
</feature>
<evidence type="ECO:0000256" key="1">
    <source>
        <dbReference type="SAM" id="MobiDB-lite"/>
    </source>
</evidence>
<feature type="region of interest" description="Disordered" evidence="1">
    <location>
        <begin position="171"/>
        <end position="234"/>
    </location>
</feature>
<dbReference type="Proteomes" id="UP000762676">
    <property type="component" value="Unassembled WGS sequence"/>
</dbReference>
<dbReference type="AlphaFoldDB" id="A0AAV4HSY5"/>
<gene>
    <name evidence="2" type="ORF">ElyMa_006420000</name>
</gene>
<organism evidence="2 3">
    <name type="scientific">Elysia marginata</name>
    <dbReference type="NCBI Taxonomy" id="1093978"/>
    <lineage>
        <taxon>Eukaryota</taxon>
        <taxon>Metazoa</taxon>
        <taxon>Spiralia</taxon>
        <taxon>Lophotrochozoa</taxon>
        <taxon>Mollusca</taxon>
        <taxon>Gastropoda</taxon>
        <taxon>Heterobranchia</taxon>
        <taxon>Euthyneura</taxon>
        <taxon>Panpulmonata</taxon>
        <taxon>Sacoglossa</taxon>
        <taxon>Placobranchoidea</taxon>
        <taxon>Plakobranchidae</taxon>
        <taxon>Elysia</taxon>
    </lineage>
</organism>
<feature type="region of interest" description="Disordered" evidence="1">
    <location>
        <begin position="48"/>
        <end position="67"/>
    </location>
</feature>
<evidence type="ECO:0000313" key="3">
    <source>
        <dbReference type="Proteomes" id="UP000762676"/>
    </source>
</evidence>
<feature type="compositionally biased region" description="Basic residues" evidence="1">
    <location>
        <begin position="19"/>
        <end position="29"/>
    </location>
</feature>
<protein>
    <submittedName>
        <fullName evidence="2">Uncharacterized protein</fullName>
    </submittedName>
</protein>
<evidence type="ECO:0000313" key="2">
    <source>
        <dbReference type="EMBL" id="GFS01308.1"/>
    </source>
</evidence>
<proteinExistence type="predicted"/>
<name>A0AAV4HSY5_9GAST</name>
<feature type="region of interest" description="Disordered" evidence="1">
    <location>
        <begin position="1"/>
        <end position="42"/>
    </location>
</feature>
<sequence length="234" mass="25864">MADNNNGDILVAPPAPVKGRSRGPIRRRRNLQDEPGCCRSLNLQDQSNRLRPFRSPRAPSKSRGPVAEFVPSRRDFLAHRVRPSVNRGILPRPFHPASRRNILRHTLCSQVERIVGVLDPHHNWLEVLNIPAAPCAPRQARQEMHFQSLARQMQPRKLDFYVCSDEHGDDDEAAAKCPGGDGCVKDSGIGDTEDIEDGCAKDTGIGGTENIGAGGTEDIGDKRVKDIDTKDQQE</sequence>